<protein>
    <submittedName>
        <fullName evidence="2">Uncharacterized protein</fullName>
    </submittedName>
</protein>
<feature type="region of interest" description="Disordered" evidence="1">
    <location>
        <begin position="186"/>
        <end position="207"/>
    </location>
</feature>
<evidence type="ECO:0000313" key="3">
    <source>
        <dbReference type="Proteomes" id="UP000289886"/>
    </source>
</evidence>
<organism evidence="2 3">
    <name type="scientific">Acipenser ruthenus</name>
    <name type="common">Sterlet sturgeon</name>
    <dbReference type="NCBI Taxonomy" id="7906"/>
    <lineage>
        <taxon>Eukaryota</taxon>
        <taxon>Metazoa</taxon>
        <taxon>Chordata</taxon>
        <taxon>Craniata</taxon>
        <taxon>Vertebrata</taxon>
        <taxon>Euteleostomi</taxon>
        <taxon>Actinopterygii</taxon>
        <taxon>Chondrostei</taxon>
        <taxon>Acipenseriformes</taxon>
        <taxon>Acipenseridae</taxon>
        <taxon>Acipenser</taxon>
    </lineage>
</organism>
<keyword evidence="3" id="KW-1185">Reference proteome</keyword>
<feature type="region of interest" description="Disordered" evidence="1">
    <location>
        <begin position="1"/>
        <end position="87"/>
    </location>
</feature>
<dbReference type="EMBL" id="SCEB01001337">
    <property type="protein sequence ID" value="RXM96953.1"/>
    <property type="molecule type" value="Genomic_DNA"/>
</dbReference>
<name>A0A662YLV2_ACIRT</name>
<gene>
    <name evidence="2" type="ORF">EOD39_15028</name>
</gene>
<accession>A0A662YLV2</accession>
<dbReference type="AlphaFoldDB" id="A0A662YLV2"/>
<proteinExistence type="predicted"/>
<comment type="caution">
    <text evidence="2">The sequence shown here is derived from an EMBL/GenBank/DDBJ whole genome shotgun (WGS) entry which is preliminary data.</text>
</comment>
<reference evidence="2 3" key="1">
    <citation type="submission" date="2019-01" db="EMBL/GenBank/DDBJ databases">
        <title>Draft Genome and Complete Hox-Cluster Characterization of the Sterlet Sturgeon (Acipenser ruthenus).</title>
        <authorList>
            <person name="Wei Q."/>
        </authorList>
    </citation>
    <scope>NUCLEOTIDE SEQUENCE [LARGE SCALE GENOMIC DNA]</scope>
    <source>
        <strain evidence="2">WHYD16114868_AA</strain>
        <tissue evidence="2">Blood</tissue>
    </source>
</reference>
<dbReference type="Proteomes" id="UP000289886">
    <property type="component" value="Unassembled WGS sequence"/>
</dbReference>
<evidence type="ECO:0000313" key="2">
    <source>
        <dbReference type="EMBL" id="RXM96953.1"/>
    </source>
</evidence>
<evidence type="ECO:0000256" key="1">
    <source>
        <dbReference type="SAM" id="MobiDB-lite"/>
    </source>
</evidence>
<sequence>MGEKGEVRERGGRQRREEGSKGRGEREGREGRGERDGRKREKGGVEQREGREGRKREVKQRERGERAERRERSAKHASKVSEKLSNTKLLFQEQRLETWFQETTGRPSLRVLYQTPSFPVWSAKHASKVSEKLSNTKLLFQEQRLETWFQETTGRPSLRATLGYDINPAAEKVHREEPAVPVLLHSAQHSHQNKGPITEIKEGAQEP</sequence>
<feature type="compositionally biased region" description="Basic and acidic residues" evidence="1">
    <location>
        <begin position="1"/>
        <end position="71"/>
    </location>
</feature>